<sequence length="268" mass="31212">MNGHQPLDYKLEDEIIWVSGRKEVVKEQLREKITKKSKVQRSILNWERLKVSVSFVAVGLLCVILFANITHKGNDVQEIHSANSVSYKWHNLEIRPVLPPTNVKLFGTLESHLMMIESRKNFNLKDSQKRAAFNIMRPSDEVKMPLEVSRGVIEYPPGLSAKNFHGPLMYWDIWQEGDKWIYVRQSLTEESEQLLSKKGKKVIWKIHSNDKVIPFKNKDAIAITRDLEESGNRIDMYVKNQKKQVIHFEVRGNISDKELMKLAQSYLN</sequence>
<accession>A0ABW8RDZ9</accession>
<evidence type="ECO:0000313" key="2">
    <source>
        <dbReference type="EMBL" id="MFK9090897.1"/>
    </source>
</evidence>
<reference evidence="2 3" key="1">
    <citation type="submission" date="2024-11" db="EMBL/GenBank/DDBJ databases">
        <authorList>
            <person name="Lucas J.A."/>
        </authorList>
    </citation>
    <scope>NUCLEOTIDE SEQUENCE [LARGE SCALE GENOMIC DNA]</scope>
    <source>
        <strain evidence="2 3">Z 5.4</strain>
    </source>
</reference>
<dbReference type="EMBL" id="JBJHQH010000003">
    <property type="protein sequence ID" value="MFK9090897.1"/>
    <property type="molecule type" value="Genomic_DNA"/>
</dbReference>
<protein>
    <recommendedName>
        <fullName evidence="4">DUF4367 domain-containing protein</fullName>
    </recommendedName>
</protein>
<evidence type="ECO:0000313" key="3">
    <source>
        <dbReference type="Proteomes" id="UP001623041"/>
    </source>
</evidence>
<keyword evidence="1" id="KW-0472">Membrane</keyword>
<gene>
    <name evidence="2" type="ORF">ACJEBI_05305</name>
</gene>
<name>A0ABW8RDZ9_9BACI</name>
<evidence type="ECO:0000256" key="1">
    <source>
        <dbReference type="SAM" id="Phobius"/>
    </source>
</evidence>
<comment type="caution">
    <text evidence="2">The sequence shown here is derived from an EMBL/GenBank/DDBJ whole genome shotgun (WGS) entry which is preliminary data.</text>
</comment>
<proteinExistence type="predicted"/>
<dbReference type="Proteomes" id="UP001623041">
    <property type="component" value="Unassembled WGS sequence"/>
</dbReference>
<dbReference type="RefSeq" id="WP_406579584.1">
    <property type="nucleotide sequence ID" value="NZ_JBJHQH010000003.1"/>
</dbReference>
<organism evidence="2 3">
    <name type="scientific">Bacillus salipaludis</name>
    <dbReference type="NCBI Taxonomy" id="2547811"/>
    <lineage>
        <taxon>Bacteria</taxon>
        <taxon>Bacillati</taxon>
        <taxon>Bacillota</taxon>
        <taxon>Bacilli</taxon>
        <taxon>Bacillales</taxon>
        <taxon>Bacillaceae</taxon>
        <taxon>Bacillus</taxon>
    </lineage>
</organism>
<feature type="transmembrane region" description="Helical" evidence="1">
    <location>
        <begin position="51"/>
        <end position="69"/>
    </location>
</feature>
<keyword evidence="3" id="KW-1185">Reference proteome</keyword>
<keyword evidence="1" id="KW-0812">Transmembrane</keyword>
<keyword evidence="1" id="KW-1133">Transmembrane helix</keyword>
<evidence type="ECO:0008006" key="4">
    <source>
        <dbReference type="Google" id="ProtNLM"/>
    </source>
</evidence>